<evidence type="ECO:0000313" key="1">
    <source>
        <dbReference type="EMBL" id="KAK4212980.1"/>
    </source>
</evidence>
<accession>A0AAN7B9G7</accession>
<evidence type="ECO:0000313" key="2">
    <source>
        <dbReference type="Proteomes" id="UP001301769"/>
    </source>
</evidence>
<dbReference type="EMBL" id="MU858117">
    <property type="protein sequence ID" value="KAK4212980.1"/>
    <property type="molecule type" value="Genomic_DNA"/>
</dbReference>
<keyword evidence="2" id="KW-1185">Reference proteome</keyword>
<dbReference type="Proteomes" id="UP001301769">
    <property type="component" value="Unassembled WGS sequence"/>
</dbReference>
<proteinExistence type="predicted"/>
<organism evidence="1 2">
    <name type="scientific">Rhypophila decipiens</name>
    <dbReference type="NCBI Taxonomy" id="261697"/>
    <lineage>
        <taxon>Eukaryota</taxon>
        <taxon>Fungi</taxon>
        <taxon>Dikarya</taxon>
        <taxon>Ascomycota</taxon>
        <taxon>Pezizomycotina</taxon>
        <taxon>Sordariomycetes</taxon>
        <taxon>Sordariomycetidae</taxon>
        <taxon>Sordariales</taxon>
        <taxon>Naviculisporaceae</taxon>
        <taxon>Rhypophila</taxon>
    </lineage>
</organism>
<sequence>MKDGCTLSSSCPPTAKLVGRSRIGSKHHESIKALGCRGAEVQYVHSVILFDAHDILASLLMSECGLVAVELSHAPGHWPWLLLHPAPEVEVNKSKTHPVMTQATANFAPTEKPKEGKSILTITGRIRLVTAGRRALWLESLFPFVHRDDYGVATRCNSQQPILDVPIPVDHSTWPSQDRVMSKKVSRAVAWTLSNPTSITETNHRARHPDGAIAPCFICHESLITPAFISFLCGIKFNLPDHDEVDRCCQSSNTFPWPEGQTHHHHAPQQFANIHNEQLQRSVVTGNEPSHHHAK</sequence>
<comment type="caution">
    <text evidence="1">The sequence shown here is derived from an EMBL/GenBank/DDBJ whole genome shotgun (WGS) entry which is preliminary data.</text>
</comment>
<reference evidence="1" key="2">
    <citation type="submission" date="2023-05" db="EMBL/GenBank/DDBJ databases">
        <authorList>
            <consortium name="Lawrence Berkeley National Laboratory"/>
            <person name="Steindorff A."/>
            <person name="Hensen N."/>
            <person name="Bonometti L."/>
            <person name="Westerberg I."/>
            <person name="Brannstrom I.O."/>
            <person name="Guillou S."/>
            <person name="Cros-Aarteil S."/>
            <person name="Calhoun S."/>
            <person name="Haridas S."/>
            <person name="Kuo A."/>
            <person name="Mondo S."/>
            <person name="Pangilinan J."/>
            <person name="Riley R."/>
            <person name="Labutti K."/>
            <person name="Andreopoulos B."/>
            <person name="Lipzen A."/>
            <person name="Chen C."/>
            <person name="Yanf M."/>
            <person name="Daum C."/>
            <person name="Ng V."/>
            <person name="Clum A."/>
            <person name="Ohm R."/>
            <person name="Martin F."/>
            <person name="Silar P."/>
            <person name="Natvig D."/>
            <person name="Lalanne C."/>
            <person name="Gautier V."/>
            <person name="Ament-Velasquez S.L."/>
            <person name="Kruys A."/>
            <person name="Hutchinson M.I."/>
            <person name="Powell A.J."/>
            <person name="Barry K."/>
            <person name="Miller A.N."/>
            <person name="Grigoriev I.V."/>
            <person name="Debuchy R."/>
            <person name="Gladieux P."/>
            <person name="Thoren M.H."/>
            <person name="Johannesson H."/>
        </authorList>
    </citation>
    <scope>NUCLEOTIDE SEQUENCE</scope>
    <source>
        <strain evidence="1">PSN293</strain>
    </source>
</reference>
<reference evidence="1" key="1">
    <citation type="journal article" date="2023" name="Mol. Phylogenet. Evol.">
        <title>Genome-scale phylogeny and comparative genomics of the fungal order Sordariales.</title>
        <authorList>
            <person name="Hensen N."/>
            <person name="Bonometti L."/>
            <person name="Westerberg I."/>
            <person name="Brannstrom I.O."/>
            <person name="Guillou S."/>
            <person name="Cros-Aarteil S."/>
            <person name="Calhoun S."/>
            <person name="Haridas S."/>
            <person name="Kuo A."/>
            <person name="Mondo S."/>
            <person name="Pangilinan J."/>
            <person name="Riley R."/>
            <person name="LaButti K."/>
            <person name="Andreopoulos B."/>
            <person name="Lipzen A."/>
            <person name="Chen C."/>
            <person name="Yan M."/>
            <person name="Daum C."/>
            <person name="Ng V."/>
            <person name="Clum A."/>
            <person name="Steindorff A."/>
            <person name="Ohm R.A."/>
            <person name="Martin F."/>
            <person name="Silar P."/>
            <person name="Natvig D.O."/>
            <person name="Lalanne C."/>
            <person name="Gautier V."/>
            <person name="Ament-Velasquez S.L."/>
            <person name="Kruys A."/>
            <person name="Hutchinson M.I."/>
            <person name="Powell A.J."/>
            <person name="Barry K."/>
            <person name="Miller A.N."/>
            <person name="Grigoriev I.V."/>
            <person name="Debuchy R."/>
            <person name="Gladieux P."/>
            <person name="Hiltunen Thoren M."/>
            <person name="Johannesson H."/>
        </authorList>
    </citation>
    <scope>NUCLEOTIDE SEQUENCE</scope>
    <source>
        <strain evidence="1">PSN293</strain>
    </source>
</reference>
<name>A0AAN7B9G7_9PEZI</name>
<protein>
    <submittedName>
        <fullName evidence="1">Uncharacterized protein</fullName>
    </submittedName>
</protein>
<gene>
    <name evidence="1" type="ORF">QBC37DRAFT_464842</name>
</gene>
<dbReference type="AlphaFoldDB" id="A0AAN7B9G7"/>